<evidence type="ECO:0000256" key="8">
    <source>
        <dbReference type="ARBA" id="ARBA00064817"/>
    </source>
</evidence>
<dbReference type="PANTHER" id="PTHR11864">
    <property type="entry name" value="PRE-MRNA-PROCESSING PROTEIN PRP40"/>
    <property type="match status" value="1"/>
</dbReference>
<comment type="caution">
    <text evidence="13">The sequence shown here is derived from an EMBL/GenBank/DDBJ whole genome shotgun (WGS) entry which is preliminary data.</text>
</comment>
<keyword evidence="9" id="KW-0175">Coiled coil</keyword>
<dbReference type="EMBL" id="SZYD01000013">
    <property type="protein sequence ID" value="KAD4385283.1"/>
    <property type="molecule type" value="Genomic_DNA"/>
</dbReference>
<sequence>MANNAQYPGIQPSRPPVAAMGPPPNAYPSVAMQFRQAGPPRPPLPYMPMQQFLTVGRPNMVSQPMQHLPPRAGPPAPPLTHSIVPPPPPPPPAAQAFSVPDVQTSRPVLSLSTPATTQVHVNGEVNSQYQPISSINMPSFPLGGPAVTPMLQPAEQTSVASSVPLTSDPPKAVEKAASDWIEHTSHKGKRYYYNKKTKISCWEKPLELMSPIERADASTNWKEYPAPDGRKYYYNKVTKLSKWKIPDDLKLAREQVTTKSTTNEQQSLKDPNNETLAPSVTPGLDSPSSQTHEPGLSPVSVAHLIPAVQSGSVLTSELLAGSIDSFKVTTNAAEEATVPATLPLSVVESISAQDAVIVENGSIEESNKDIVTNDTDSVAAIEGTTLDQETKTYENKQEAKNAFKALLENANVASDWTWDQTMRVIINDRRYGALRSLAERKQAFNEFLVQKKKHEAEQRRTKQKKAREEFKKMLEESKEITVSTKWIKAIAIFEDDDRFKAVERSKDREDLFDDYIMEREKKERSKALEEHKKNKKEYIEFLKSCDFLTASSQWRKVQDRLEADESCLRLEKIDRLEIFQEYIRDLEKDEEEQRKLRMEELRKLERKNRDEFRKLMEGHIISGMLTSKSHWRDYCTKVKDLPAYLAVSSNSSGATPKDLFEDVIEELDKQYTEDKDRIKEIVKMRKVSILSTWTLEDFKNTIAEDISSHPVSDVNLKALPTHSHNSNQRLFFLIISKECFTFSQLVFDELLERAREREEKEAKRRKRVADDFYTSLTSSKEVTSSSRWEDFKPLFEDRIESWFSVEESLFRETFDKYIAELKKARDERKHREDKAKDRERRSEKSRRDKDKKSKSDKRRRDEAKDSHRHSGERKKTKQLDQQSSASAEYESRHKRYKRDHRRGEYDDQREEAEDGEVW</sequence>
<dbReference type="GO" id="GO:0005685">
    <property type="term" value="C:U1 snRNP"/>
    <property type="evidence" value="ECO:0007669"/>
    <property type="project" value="TreeGrafter"/>
</dbReference>
<dbReference type="GO" id="GO:0070063">
    <property type="term" value="F:RNA polymerase binding"/>
    <property type="evidence" value="ECO:0007669"/>
    <property type="project" value="UniProtKB-ARBA"/>
</dbReference>
<protein>
    <recommendedName>
        <fullName evidence="15">Pre-mRNA-processing protein 40A</fullName>
    </recommendedName>
</protein>
<dbReference type="Gene3D" id="2.20.70.10">
    <property type="match status" value="2"/>
</dbReference>
<feature type="compositionally biased region" description="Basic and acidic residues" evidence="10">
    <location>
        <begin position="825"/>
        <end position="869"/>
    </location>
</feature>
<evidence type="ECO:0008006" key="15">
    <source>
        <dbReference type="Google" id="ProtNLM"/>
    </source>
</evidence>
<dbReference type="InterPro" id="IPR001202">
    <property type="entry name" value="WW_dom"/>
</dbReference>
<keyword evidence="5" id="KW-0539">Nucleus</keyword>
<proteinExistence type="inferred from homology"/>
<evidence type="ECO:0000256" key="3">
    <source>
        <dbReference type="ARBA" id="ARBA00022737"/>
    </source>
</evidence>
<dbReference type="Pfam" id="PF00397">
    <property type="entry name" value="WW"/>
    <property type="match status" value="2"/>
</dbReference>
<feature type="region of interest" description="Disordered" evidence="10">
    <location>
        <begin position="1"/>
        <end position="24"/>
    </location>
</feature>
<evidence type="ECO:0000259" key="12">
    <source>
        <dbReference type="PROSITE" id="PS51676"/>
    </source>
</evidence>
<dbReference type="Proteomes" id="UP000326396">
    <property type="component" value="Linkage Group LG3"/>
</dbReference>
<dbReference type="InterPro" id="IPR002713">
    <property type="entry name" value="FF_domain"/>
</dbReference>
<comment type="subunit">
    <text evidence="8">Interacts (via the WW domains) with the phosphorylated C-terminal domain of NRPB1 (via CTD domain).</text>
</comment>
<evidence type="ECO:0000256" key="10">
    <source>
        <dbReference type="SAM" id="MobiDB-lite"/>
    </source>
</evidence>
<keyword evidence="2" id="KW-0507">mRNA processing</keyword>
<feature type="domain" description="FF" evidence="12">
    <location>
        <begin position="396"/>
        <end position="450"/>
    </location>
</feature>
<evidence type="ECO:0000256" key="1">
    <source>
        <dbReference type="ARBA" id="ARBA00004123"/>
    </source>
</evidence>
<evidence type="ECO:0000256" key="5">
    <source>
        <dbReference type="ARBA" id="ARBA00023242"/>
    </source>
</evidence>
<keyword evidence="3" id="KW-0677">Repeat</keyword>
<dbReference type="FunFam" id="1.10.10.440:FF:000024">
    <property type="entry name" value="Pre-mRNA-processing protein 40A"/>
    <property type="match status" value="1"/>
</dbReference>
<dbReference type="GO" id="GO:0071004">
    <property type="term" value="C:U2-type prespliceosome"/>
    <property type="evidence" value="ECO:0007669"/>
    <property type="project" value="TreeGrafter"/>
</dbReference>
<evidence type="ECO:0000256" key="9">
    <source>
        <dbReference type="SAM" id="Coils"/>
    </source>
</evidence>
<dbReference type="Gene3D" id="1.10.10.440">
    <property type="entry name" value="FF domain"/>
    <property type="match status" value="5"/>
</dbReference>
<comment type="subcellular location">
    <subcellularLocation>
        <location evidence="1">Nucleus</location>
    </subcellularLocation>
</comment>
<feature type="domain" description="FF" evidence="12">
    <location>
        <begin position="531"/>
        <end position="585"/>
    </location>
</feature>
<gene>
    <name evidence="13" type="ORF">E3N88_25451</name>
</gene>
<dbReference type="PROSITE" id="PS51676">
    <property type="entry name" value="FF"/>
    <property type="match status" value="4"/>
</dbReference>
<feature type="domain" description="WW" evidence="11">
    <location>
        <begin position="215"/>
        <end position="248"/>
    </location>
</feature>
<dbReference type="Pfam" id="PF01846">
    <property type="entry name" value="FF"/>
    <property type="match status" value="4"/>
</dbReference>
<keyword evidence="4" id="KW-0508">mRNA splicing</keyword>
<evidence type="ECO:0000313" key="13">
    <source>
        <dbReference type="EMBL" id="KAD4385283.1"/>
    </source>
</evidence>
<comment type="similarity">
    <text evidence="7">Belongs to the PRPF40 family.</text>
</comment>
<comment type="function">
    <text evidence="6">Binds the phosphorylated C-terminal domain (CTD) of the largest subunit of RNA polymerase II and functions as a scaffold for RNA processing machineries. May be involved in pre-mRNA splicing.</text>
</comment>
<feature type="compositionally biased region" description="Polar residues" evidence="10">
    <location>
        <begin position="257"/>
        <end position="278"/>
    </location>
</feature>
<dbReference type="InterPro" id="IPR036517">
    <property type="entry name" value="FF_domain_sf"/>
</dbReference>
<dbReference type="PROSITE" id="PS01159">
    <property type="entry name" value="WW_DOMAIN_1"/>
    <property type="match status" value="1"/>
</dbReference>
<keyword evidence="14" id="KW-1185">Reference proteome</keyword>
<organism evidence="13 14">
    <name type="scientific">Mikania micrantha</name>
    <name type="common">bitter vine</name>
    <dbReference type="NCBI Taxonomy" id="192012"/>
    <lineage>
        <taxon>Eukaryota</taxon>
        <taxon>Viridiplantae</taxon>
        <taxon>Streptophyta</taxon>
        <taxon>Embryophyta</taxon>
        <taxon>Tracheophyta</taxon>
        <taxon>Spermatophyta</taxon>
        <taxon>Magnoliopsida</taxon>
        <taxon>eudicotyledons</taxon>
        <taxon>Gunneridae</taxon>
        <taxon>Pentapetalae</taxon>
        <taxon>asterids</taxon>
        <taxon>campanulids</taxon>
        <taxon>Asterales</taxon>
        <taxon>Asteraceae</taxon>
        <taxon>Asteroideae</taxon>
        <taxon>Heliantheae alliance</taxon>
        <taxon>Eupatorieae</taxon>
        <taxon>Mikania</taxon>
    </lineage>
</organism>
<feature type="domain" description="FF" evidence="12">
    <location>
        <begin position="463"/>
        <end position="518"/>
    </location>
</feature>
<feature type="region of interest" description="Disordered" evidence="10">
    <location>
        <begin position="825"/>
        <end position="918"/>
    </location>
</feature>
<dbReference type="GO" id="GO:0003723">
    <property type="term" value="F:RNA binding"/>
    <property type="evidence" value="ECO:0007669"/>
    <property type="project" value="TreeGrafter"/>
</dbReference>
<evidence type="ECO:0000256" key="6">
    <source>
        <dbReference type="ARBA" id="ARBA00056384"/>
    </source>
</evidence>
<dbReference type="SUPFAM" id="SSF51045">
    <property type="entry name" value="WW domain"/>
    <property type="match status" value="2"/>
</dbReference>
<evidence type="ECO:0000256" key="7">
    <source>
        <dbReference type="ARBA" id="ARBA00061317"/>
    </source>
</evidence>
<accession>A0A5N6N6A0</accession>
<name>A0A5N6N6A0_9ASTR</name>
<dbReference type="FunFam" id="1.10.10.440:FF:000013">
    <property type="entry name" value="pre-mRNA-processing protein 40A isoform X1"/>
    <property type="match status" value="1"/>
</dbReference>
<dbReference type="Pfam" id="PF25432">
    <property type="entry name" value="FF_PRPF40A"/>
    <property type="match status" value="1"/>
</dbReference>
<feature type="coiled-coil region" evidence="9">
    <location>
        <begin position="579"/>
        <end position="608"/>
    </location>
</feature>
<dbReference type="PROSITE" id="PS50020">
    <property type="entry name" value="WW_DOMAIN_2"/>
    <property type="match status" value="2"/>
</dbReference>
<dbReference type="SMART" id="SM00441">
    <property type="entry name" value="FF"/>
    <property type="match status" value="5"/>
</dbReference>
<feature type="domain" description="WW" evidence="11">
    <location>
        <begin position="174"/>
        <end position="207"/>
    </location>
</feature>
<reference evidence="13 14" key="1">
    <citation type="submission" date="2019-05" db="EMBL/GenBank/DDBJ databases">
        <title>Mikania micrantha, genome provides insights into the molecular mechanism of rapid growth.</title>
        <authorList>
            <person name="Liu B."/>
        </authorList>
    </citation>
    <scope>NUCLEOTIDE SEQUENCE [LARGE SCALE GENOMIC DNA]</scope>
    <source>
        <strain evidence="13">NLD-2019</strain>
        <tissue evidence="13">Leaf</tissue>
    </source>
</reference>
<evidence type="ECO:0000259" key="11">
    <source>
        <dbReference type="PROSITE" id="PS50020"/>
    </source>
</evidence>
<dbReference type="AlphaFoldDB" id="A0A5N6N6A0"/>
<evidence type="ECO:0000313" key="14">
    <source>
        <dbReference type="Proteomes" id="UP000326396"/>
    </source>
</evidence>
<feature type="compositionally biased region" description="Acidic residues" evidence="10">
    <location>
        <begin position="907"/>
        <end position="918"/>
    </location>
</feature>
<dbReference type="PANTHER" id="PTHR11864:SF0">
    <property type="entry name" value="PRP40 PRE-MRNA PROCESSING FACTOR 40 HOMOLOG A (YEAST)"/>
    <property type="match status" value="1"/>
</dbReference>
<dbReference type="OrthoDB" id="187617at2759"/>
<dbReference type="CDD" id="cd00201">
    <property type="entry name" value="WW"/>
    <property type="match status" value="2"/>
</dbReference>
<dbReference type="SUPFAM" id="SSF81698">
    <property type="entry name" value="FF domain"/>
    <property type="match status" value="5"/>
</dbReference>
<evidence type="ECO:0000256" key="4">
    <source>
        <dbReference type="ARBA" id="ARBA00023187"/>
    </source>
</evidence>
<dbReference type="InterPro" id="IPR039726">
    <property type="entry name" value="Prp40-like"/>
</dbReference>
<dbReference type="SMART" id="SM00456">
    <property type="entry name" value="WW"/>
    <property type="match status" value="2"/>
</dbReference>
<dbReference type="GO" id="GO:0045292">
    <property type="term" value="P:mRNA cis splicing, via spliceosome"/>
    <property type="evidence" value="ECO:0007669"/>
    <property type="project" value="InterPro"/>
</dbReference>
<dbReference type="InterPro" id="IPR036020">
    <property type="entry name" value="WW_dom_sf"/>
</dbReference>
<feature type="region of interest" description="Disordered" evidence="10">
    <location>
        <begin position="257"/>
        <end position="297"/>
    </location>
</feature>
<feature type="domain" description="FF" evidence="12">
    <location>
        <begin position="603"/>
        <end position="666"/>
    </location>
</feature>
<evidence type="ECO:0000256" key="2">
    <source>
        <dbReference type="ARBA" id="ARBA00022664"/>
    </source>
</evidence>